<sequence>MLFIEKKRIFDRSLDNYKNCSRRRRRRSYGIIMGFVERYKISCNDVYLYVVVYVVHAFTISIVDLKPSYVKIPSSSQCSLSCVRYLLIGIPAAEWQRTIIEFGKTTRRVERKITKNQ</sequence>
<gene>
    <name evidence="2" type="ORF">TKK_008527</name>
</gene>
<accession>A0ABD2WXP4</accession>
<feature type="transmembrane region" description="Helical" evidence="1">
    <location>
        <begin position="46"/>
        <end position="65"/>
    </location>
</feature>
<reference evidence="2 3" key="1">
    <citation type="journal article" date="2024" name="bioRxiv">
        <title>A reference genome for Trichogramma kaykai: A tiny desert-dwelling parasitoid wasp with competing sex-ratio distorters.</title>
        <authorList>
            <person name="Culotta J."/>
            <person name="Lindsey A.R."/>
        </authorList>
    </citation>
    <scope>NUCLEOTIDE SEQUENCE [LARGE SCALE GENOMIC DNA]</scope>
    <source>
        <strain evidence="2 3">KSX58</strain>
    </source>
</reference>
<evidence type="ECO:0000313" key="2">
    <source>
        <dbReference type="EMBL" id="KAL3397778.1"/>
    </source>
</evidence>
<name>A0ABD2WXP4_9HYME</name>
<proteinExistence type="predicted"/>
<comment type="caution">
    <text evidence="2">The sequence shown here is derived from an EMBL/GenBank/DDBJ whole genome shotgun (WGS) entry which is preliminary data.</text>
</comment>
<organism evidence="2 3">
    <name type="scientific">Trichogramma kaykai</name>
    <dbReference type="NCBI Taxonomy" id="54128"/>
    <lineage>
        <taxon>Eukaryota</taxon>
        <taxon>Metazoa</taxon>
        <taxon>Ecdysozoa</taxon>
        <taxon>Arthropoda</taxon>
        <taxon>Hexapoda</taxon>
        <taxon>Insecta</taxon>
        <taxon>Pterygota</taxon>
        <taxon>Neoptera</taxon>
        <taxon>Endopterygota</taxon>
        <taxon>Hymenoptera</taxon>
        <taxon>Apocrita</taxon>
        <taxon>Proctotrupomorpha</taxon>
        <taxon>Chalcidoidea</taxon>
        <taxon>Trichogrammatidae</taxon>
        <taxon>Trichogramma</taxon>
    </lineage>
</organism>
<dbReference type="AlphaFoldDB" id="A0ABD2WXP4"/>
<evidence type="ECO:0000256" key="1">
    <source>
        <dbReference type="SAM" id="Phobius"/>
    </source>
</evidence>
<dbReference type="Proteomes" id="UP001627154">
    <property type="component" value="Unassembled WGS sequence"/>
</dbReference>
<keyword evidence="1" id="KW-0812">Transmembrane</keyword>
<protein>
    <submittedName>
        <fullName evidence="2">Uncharacterized protein</fullName>
    </submittedName>
</protein>
<dbReference type="EMBL" id="JBJJXI010000061">
    <property type="protein sequence ID" value="KAL3397778.1"/>
    <property type="molecule type" value="Genomic_DNA"/>
</dbReference>
<keyword evidence="1" id="KW-0472">Membrane</keyword>
<keyword evidence="3" id="KW-1185">Reference proteome</keyword>
<evidence type="ECO:0000313" key="3">
    <source>
        <dbReference type="Proteomes" id="UP001627154"/>
    </source>
</evidence>
<keyword evidence="1" id="KW-1133">Transmembrane helix</keyword>